<dbReference type="PROSITE" id="PS51186">
    <property type="entry name" value="GNAT"/>
    <property type="match status" value="1"/>
</dbReference>
<dbReference type="EMBL" id="MPJW01000186">
    <property type="protein sequence ID" value="OLU37918.1"/>
    <property type="molecule type" value="Genomic_DNA"/>
</dbReference>
<dbReference type="Pfam" id="PF14542">
    <property type="entry name" value="Acetyltransf_CG"/>
    <property type="match status" value="1"/>
</dbReference>
<proteinExistence type="predicted"/>
<feature type="domain" description="N-acetyltransferase" evidence="2">
    <location>
        <begin position="5"/>
        <end position="81"/>
    </location>
</feature>
<name>A0A1U7NEB4_9FIRM</name>
<evidence type="ECO:0000259" key="1">
    <source>
        <dbReference type="PROSITE" id="PS51186"/>
    </source>
</evidence>
<dbReference type="InterPro" id="IPR031165">
    <property type="entry name" value="GNAT_YJDJ"/>
</dbReference>
<dbReference type="CDD" id="cd04301">
    <property type="entry name" value="NAT_SF"/>
    <property type="match status" value="1"/>
</dbReference>
<evidence type="ECO:0000313" key="4">
    <source>
        <dbReference type="Proteomes" id="UP000186341"/>
    </source>
</evidence>
<protein>
    <submittedName>
        <fullName evidence="3">Uncharacterized protein</fullName>
    </submittedName>
</protein>
<dbReference type="SUPFAM" id="SSF55729">
    <property type="entry name" value="Acyl-CoA N-acyltransferases (Nat)"/>
    <property type="match status" value="1"/>
</dbReference>
<dbReference type="Proteomes" id="UP000186341">
    <property type="component" value="Unassembled WGS sequence"/>
</dbReference>
<accession>A0A1U7NEB4</accession>
<dbReference type="RefSeq" id="WP_075820503.1">
    <property type="nucleotide sequence ID" value="NZ_CAQLXM010000026.1"/>
</dbReference>
<dbReference type="PROSITE" id="PS51729">
    <property type="entry name" value="GNAT_YJDJ"/>
    <property type="match status" value="1"/>
</dbReference>
<keyword evidence="4" id="KW-1185">Reference proteome</keyword>
<comment type="caution">
    <text evidence="3">The sequence shown here is derived from an EMBL/GenBank/DDBJ whole genome shotgun (WGS) entry which is preliminary data.</text>
</comment>
<dbReference type="AlphaFoldDB" id="A0A1U7NEB4"/>
<organism evidence="3 4">
    <name type="scientific">Ileibacterium valens</name>
    <dbReference type="NCBI Taxonomy" id="1862668"/>
    <lineage>
        <taxon>Bacteria</taxon>
        <taxon>Bacillati</taxon>
        <taxon>Bacillota</taxon>
        <taxon>Erysipelotrichia</taxon>
        <taxon>Erysipelotrichales</taxon>
        <taxon>Erysipelotrichaceae</taxon>
        <taxon>Ileibacterium</taxon>
    </lineage>
</organism>
<feature type="domain" description="N-acetyltransferase" evidence="1">
    <location>
        <begin position="1"/>
        <end position="81"/>
    </location>
</feature>
<evidence type="ECO:0000313" key="3">
    <source>
        <dbReference type="EMBL" id="OLU37918.1"/>
    </source>
</evidence>
<sequence>MIEYRFEPEMNRSAAYADNELIGICEYVNQDGKWLITHTEVNPEFGGQGIARKLVLMIAKNAAESGIEVVPICSYAVKVLG</sequence>
<gene>
    <name evidence="3" type="ORF">BO222_09405</name>
</gene>
<dbReference type="InterPro" id="IPR016181">
    <property type="entry name" value="Acyl_CoA_acyltransferase"/>
</dbReference>
<dbReference type="OrthoDB" id="9793389at2"/>
<dbReference type="Gene3D" id="3.40.630.30">
    <property type="match status" value="1"/>
</dbReference>
<dbReference type="InterPro" id="IPR000182">
    <property type="entry name" value="GNAT_dom"/>
</dbReference>
<dbReference type="GO" id="GO:0016747">
    <property type="term" value="F:acyltransferase activity, transferring groups other than amino-acyl groups"/>
    <property type="evidence" value="ECO:0007669"/>
    <property type="project" value="InterPro"/>
</dbReference>
<evidence type="ECO:0000259" key="2">
    <source>
        <dbReference type="PROSITE" id="PS51729"/>
    </source>
</evidence>
<reference evidence="3 4" key="1">
    <citation type="submission" date="2016-11" db="EMBL/GenBank/DDBJ databases">
        <title>Description of two novel members of the family Erysipelotrichaceae: Ileibacterium lipovorans gen. nov., sp. nov. and Dubosiella newyorkensis, gen. nov., sp. nov.</title>
        <authorList>
            <person name="Cox L.M."/>
            <person name="Sohn J."/>
            <person name="Tyrrell K.L."/>
            <person name="Citron D.M."/>
            <person name="Lawson P.A."/>
            <person name="Patel N.B."/>
            <person name="Iizumi T."/>
            <person name="Perez-Perez G.I."/>
            <person name="Goldstein E.J."/>
            <person name="Blaser M.J."/>
        </authorList>
    </citation>
    <scope>NUCLEOTIDE SEQUENCE [LARGE SCALE GENOMIC DNA]</scope>
    <source>
        <strain evidence="3 4">NYU-BL-A3</strain>
    </source>
</reference>